<accession>A0ABV2ARR8</accession>
<feature type="non-terminal residue" evidence="1">
    <location>
        <position position="1"/>
    </location>
</feature>
<sequence>DDPTFSKTFGEHTIELDGKKIVGINIFKGHKNTIELSAFKAVNIYHLLKTFGIDKNKLNLENEFWEKAKIKYEEPKNYYSEKMEKIIQDGILTKKVNFLNLATIFWLRDKNFCFVGNCVVAGKIDE</sequence>
<reference evidence="1 2" key="1">
    <citation type="journal article" date="2024" name="BMC Biol.">
        <title>Comparative genomics of Ascetosporea gives new insight into the evolutionary basis for animal parasitism in Rhizaria.</title>
        <authorList>
            <person name="Hiltunen Thoren M."/>
            <person name="Onut-Brannstrom I."/>
            <person name="Alfjorden A."/>
            <person name="Peckova H."/>
            <person name="Swords F."/>
            <person name="Hooper C."/>
            <person name="Holzer A.S."/>
            <person name="Bass D."/>
            <person name="Burki F."/>
        </authorList>
    </citation>
    <scope>NUCLEOTIDE SEQUENCE [LARGE SCALE GENOMIC DNA]</scope>
    <source>
        <strain evidence="1">20-A016</strain>
    </source>
</reference>
<evidence type="ECO:0000313" key="2">
    <source>
        <dbReference type="Proteomes" id="UP001439008"/>
    </source>
</evidence>
<proteinExistence type="predicted"/>
<comment type="caution">
    <text evidence="1">The sequence shown here is derived from an EMBL/GenBank/DDBJ whole genome shotgun (WGS) entry which is preliminary data.</text>
</comment>
<evidence type="ECO:0000313" key="1">
    <source>
        <dbReference type="EMBL" id="MES1922347.1"/>
    </source>
</evidence>
<keyword evidence="2" id="KW-1185">Reference proteome</keyword>
<dbReference type="Proteomes" id="UP001439008">
    <property type="component" value="Unassembled WGS sequence"/>
</dbReference>
<dbReference type="EMBL" id="JBDODL010002631">
    <property type="protein sequence ID" value="MES1922347.1"/>
    <property type="molecule type" value="Genomic_DNA"/>
</dbReference>
<name>A0ABV2ARR8_9EUKA</name>
<protein>
    <submittedName>
        <fullName evidence="1">Uncharacterized protein</fullName>
    </submittedName>
</protein>
<organism evidence="1 2">
    <name type="scientific">Bonamia ostreae</name>
    <dbReference type="NCBI Taxonomy" id="126728"/>
    <lineage>
        <taxon>Eukaryota</taxon>
        <taxon>Sar</taxon>
        <taxon>Rhizaria</taxon>
        <taxon>Endomyxa</taxon>
        <taxon>Ascetosporea</taxon>
        <taxon>Haplosporida</taxon>
        <taxon>Bonamia</taxon>
    </lineage>
</organism>
<gene>
    <name evidence="1" type="ORF">MHBO_003855</name>
</gene>